<gene>
    <name evidence="1" type="ORF">PMES_00248</name>
</gene>
<dbReference type="AlphaFoldDB" id="A0A921TEI3"/>
<organism evidence="1 2">
    <name type="scientific">Profundibacterium mesophilum KAUST100406-0324</name>
    <dbReference type="NCBI Taxonomy" id="1037889"/>
    <lineage>
        <taxon>Bacteria</taxon>
        <taxon>Pseudomonadati</taxon>
        <taxon>Pseudomonadota</taxon>
        <taxon>Alphaproteobacteria</taxon>
        <taxon>Rhodobacterales</taxon>
        <taxon>Roseobacteraceae</taxon>
        <taxon>Profundibacterium</taxon>
    </lineage>
</organism>
<reference evidence="1" key="1">
    <citation type="submission" date="2013-03" db="EMBL/GenBank/DDBJ databases">
        <title>Genome Sequence of the Profundibacterium mesophilum strain KAUST100406-0324T from Red Sea, a novel genus in the family Rhodobacteraceae.</title>
        <authorList>
            <person name="Essack M."/>
            <person name="Alam I."/>
            <person name="Lafi F."/>
            <person name="Alawi W."/>
            <person name="Kamanu F."/>
            <person name="Al-Suwailem A."/>
            <person name="Lee O.O."/>
            <person name="Xu Y."/>
            <person name="Bajic V."/>
            <person name="Qian P.-Y."/>
            <person name="Archer J."/>
        </authorList>
    </citation>
    <scope>NUCLEOTIDE SEQUENCE</scope>
    <source>
        <strain evidence="1">KAUST100406-0324</strain>
    </source>
</reference>
<keyword evidence="2" id="KW-1185">Reference proteome</keyword>
<keyword evidence="1" id="KW-0449">Lipoprotein</keyword>
<protein>
    <submittedName>
        <fullName evidence="1">Prokaryotic membrane lipoprotein lipid attachment site domain containing protein</fullName>
    </submittedName>
</protein>
<evidence type="ECO:0000313" key="2">
    <source>
        <dbReference type="Proteomes" id="UP000698242"/>
    </source>
</evidence>
<dbReference type="EMBL" id="APKE01000004">
    <property type="protein sequence ID" value="KAF0677337.1"/>
    <property type="molecule type" value="Genomic_DNA"/>
</dbReference>
<sequence length="102" mass="10438">MAGRIGIMAGGAAMLFLAACQPRPMTPQLARYQCEQRAHAAAGPTGGVALGVGSGGLNSRVSIGVSSDYLAGRDPDRVFADCYTRKTGLPLAYAVRPATGAR</sequence>
<evidence type="ECO:0000313" key="1">
    <source>
        <dbReference type="EMBL" id="KAF0677337.1"/>
    </source>
</evidence>
<accession>A0A921TEI3</accession>
<dbReference type="PROSITE" id="PS51257">
    <property type="entry name" value="PROKAR_LIPOPROTEIN"/>
    <property type="match status" value="1"/>
</dbReference>
<proteinExistence type="predicted"/>
<dbReference type="Proteomes" id="UP000698242">
    <property type="component" value="Unassembled WGS sequence"/>
</dbReference>
<name>A0A921TEI3_9RHOB</name>
<comment type="caution">
    <text evidence="1">The sequence shown here is derived from an EMBL/GenBank/DDBJ whole genome shotgun (WGS) entry which is preliminary data.</text>
</comment>